<name>A0AC34Q981_9BILA</name>
<evidence type="ECO:0000313" key="2">
    <source>
        <dbReference type="WBParaSite" id="JU765_v2.g1409.t1"/>
    </source>
</evidence>
<dbReference type="Proteomes" id="UP000887576">
    <property type="component" value="Unplaced"/>
</dbReference>
<organism evidence="1 2">
    <name type="scientific">Panagrolaimus sp. JU765</name>
    <dbReference type="NCBI Taxonomy" id="591449"/>
    <lineage>
        <taxon>Eukaryota</taxon>
        <taxon>Metazoa</taxon>
        <taxon>Ecdysozoa</taxon>
        <taxon>Nematoda</taxon>
        <taxon>Chromadorea</taxon>
        <taxon>Rhabditida</taxon>
        <taxon>Tylenchina</taxon>
        <taxon>Panagrolaimomorpha</taxon>
        <taxon>Panagrolaimoidea</taxon>
        <taxon>Panagrolaimidae</taxon>
        <taxon>Panagrolaimus</taxon>
    </lineage>
</organism>
<reference evidence="2" key="1">
    <citation type="submission" date="2022-11" db="UniProtKB">
        <authorList>
            <consortium name="WormBaseParasite"/>
        </authorList>
    </citation>
    <scope>IDENTIFICATION</scope>
</reference>
<accession>A0AC34Q981</accession>
<evidence type="ECO:0000313" key="1">
    <source>
        <dbReference type="Proteomes" id="UP000887576"/>
    </source>
</evidence>
<proteinExistence type="predicted"/>
<sequence>MLDQHCFRMINPRIIIKKRTIPAKKNYEHDIAEIVKNSGLKTPTDVADMFVEMLFTFDRKSIIGKGMAGWESFSEIYKVAQLLLKENNELKTTLKRKEETLRQEKSFAIAHVSRYQKLENENHVLKRNYRKVKADRDDVTKKLANFSGSARQDELIKQANHWKELASCTEKDLNSFRQKNDDLQTRLLKALDAKDKFEEEAEELREKKLSQLNETWRLAHRDDKTILTTAKLLRYRQQ</sequence>
<dbReference type="WBParaSite" id="JU765_v2.g1409.t1">
    <property type="protein sequence ID" value="JU765_v2.g1409.t1"/>
    <property type="gene ID" value="JU765_v2.g1409"/>
</dbReference>
<protein>
    <submittedName>
        <fullName evidence="2">Uncharacterized protein</fullName>
    </submittedName>
</protein>